<reference evidence="9" key="1">
    <citation type="journal article" date="2024" name="Microbiome">
        <title>Substantial viral diversity in bats and rodents from East Africa: insights into evolution, recombination, and cocirculation.</title>
        <authorList>
            <person name="Wang D."/>
            <person name="Yang X."/>
            <person name="Ren Z."/>
            <person name="Hu B."/>
            <person name="Zhao H."/>
            <person name="Yang K."/>
            <person name="Shi P."/>
            <person name="Zhang Z."/>
            <person name="Feng Q."/>
            <person name="Nawenja C.V."/>
            <person name="Obanda V."/>
            <person name="Robert K."/>
            <person name="Nalikka B."/>
            <person name="Waruhiu C.N."/>
            <person name="Ochola G.O."/>
            <person name="Onyuok S.O."/>
            <person name="Ochieng H."/>
            <person name="Li B."/>
            <person name="Zhu Y."/>
            <person name="Si H."/>
            <person name="Yin J."/>
            <person name="Kristiansen K."/>
            <person name="Jin X."/>
            <person name="Xu X."/>
            <person name="Xiao M."/>
            <person name="Agwanda B."/>
            <person name="Ommeh S."/>
            <person name="Li J."/>
            <person name="Shi Z.L."/>
        </authorList>
    </citation>
    <scope>NUCLEOTIDE SEQUENCE</scope>
    <source>
        <strain evidence="9">1A/Uganda/UGR70/2019</strain>
    </source>
</reference>
<dbReference type="Pfam" id="PF05803">
    <property type="entry name" value="Chordopox_L2"/>
    <property type="match status" value="1"/>
</dbReference>
<feature type="transmembrane region" description="Helical" evidence="8">
    <location>
        <begin position="45"/>
        <end position="65"/>
    </location>
</feature>
<keyword evidence="6 8" id="KW-0472">Membrane</keyword>
<keyword evidence="3 8" id="KW-0812">Transmembrane</keyword>
<dbReference type="EMBL" id="PP711852">
    <property type="protein sequence ID" value="XBH23809.1"/>
    <property type="molecule type" value="Genomic_DNA"/>
</dbReference>
<accession>A0AAU7E1H5</accession>
<reference evidence="9" key="2">
    <citation type="submission" date="2024-02" db="EMBL/GenBank/DDBJ databases">
        <authorList>
            <person name="Hu B."/>
        </authorList>
    </citation>
    <scope>NUCLEOTIDE SEQUENCE</scope>
    <source>
        <strain evidence="9">1A/Uganda/UGR70/2019</strain>
    </source>
</reference>
<feature type="transmembrane region" description="Helical" evidence="8">
    <location>
        <begin position="71"/>
        <end position="92"/>
    </location>
</feature>
<sequence length="94" mass="10657">MIRSVLMQKVRDIERRSADNTRVLDAILGHLEQSRWPCLSRVKRLLFDLIFAVLILILVFARVAWRNLAAIALITCAALAWAIVQSVLNALFAN</sequence>
<evidence type="ECO:0000256" key="1">
    <source>
        <dbReference type="ARBA" id="ARBA00004192"/>
    </source>
</evidence>
<evidence type="ECO:0000313" key="9">
    <source>
        <dbReference type="EMBL" id="XBH23809.1"/>
    </source>
</evidence>
<proteinExistence type="predicted"/>
<comment type="subcellular location">
    <subcellularLocation>
        <location evidence="1">Host cytoplasm</location>
    </subcellularLocation>
    <subcellularLocation>
        <location evidence="2">Virion membrane</location>
        <topology evidence="2">Multi-pass membrane protein</topology>
    </subcellularLocation>
</comment>
<name>A0AAU7E1H5_9POXV</name>
<protein>
    <submittedName>
        <fullName evidence="9">Uncharacterized protein</fullName>
    </submittedName>
</protein>
<keyword evidence="5 8" id="KW-1133">Transmembrane helix</keyword>
<dbReference type="GO" id="GO:0030430">
    <property type="term" value="C:host cell cytoplasm"/>
    <property type="evidence" value="ECO:0007669"/>
    <property type="project" value="UniProtKB-SubCell"/>
</dbReference>
<evidence type="ECO:0000256" key="2">
    <source>
        <dbReference type="ARBA" id="ARBA00004385"/>
    </source>
</evidence>
<evidence type="ECO:0000256" key="7">
    <source>
        <dbReference type="ARBA" id="ARBA00023200"/>
    </source>
</evidence>
<evidence type="ECO:0000256" key="3">
    <source>
        <dbReference type="ARBA" id="ARBA00022692"/>
    </source>
</evidence>
<evidence type="ECO:0000256" key="6">
    <source>
        <dbReference type="ARBA" id="ARBA00023136"/>
    </source>
</evidence>
<dbReference type="GO" id="GO:0055036">
    <property type="term" value="C:virion membrane"/>
    <property type="evidence" value="ECO:0007669"/>
    <property type="project" value="UniProtKB-SubCell"/>
</dbReference>
<evidence type="ECO:0000256" key="4">
    <source>
        <dbReference type="ARBA" id="ARBA00022844"/>
    </source>
</evidence>
<dbReference type="InterPro" id="IPR008447">
    <property type="entry name" value="Prot_L2"/>
</dbReference>
<evidence type="ECO:0000256" key="8">
    <source>
        <dbReference type="SAM" id="Phobius"/>
    </source>
</evidence>
<keyword evidence="7" id="KW-1035">Host cytoplasm</keyword>
<evidence type="ECO:0000256" key="5">
    <source>
        <dbReference type="ARBA" id="ARBA00022989"/>
    </source>
</evidence>
<keyword evidence="4" id="KW-0946">Virion</keyword>
<organism evidence="9">
    <name type="scientific">Rousettus bat poxvirus</name>
    <dbReference type="NCBI Taxonomy" id="3141933"/>
    <lineage>
        <taxon>Viruses</taxon>
        <taxon>Varidnaviria</taxon>
        <taxon>Bamfordvirae</taxon>
        <taxon>Nucleocytoviricota</taxon>
        <taxon>Pokkesviricetes</taxon>
        <taxon>Chitovirales</taxon>
        <taxon>Poxviridae</taxon>
    </lineage>
</organism>